<evidence type="ECO:0000256" key="1">
    <source>
        <dbReference type="ARBA" id="ARBA00000085"/>
    </source>
</evidence>
<evidence type="ECO:0000256" key="8">
    <source>
        <dbReference type="ARBA" id="ARBA00022989"/>
    </source>
</evidence>
<evidence type="ECO:0000256" key="5">
    <source>
        <dbReference type="ARBA" id="ARBA00022679"/>
    </source>
</evidence>
<keyword evidence="9" id="KW-0902">Two-component regulatory system</keyword>
<feature type="domain" description="HAMP" evidence="12">
    <location>
        <begin position="185"/>
        <end position="240"/>
    </location>
</feature>
<dbReference type="InterPro" id="IPR003594">
    <property type="entry name" value="HATPase_dom"/>
</dbReference>
<dbReference type="Pfam" id="PF02518">
    <property type="entry name" value="HATPase_c"/>
    <property type="match status" value="1"/>
</dbReference>
<dbReference type="Proteomes" id="UP001057520">
    <property type="component" value="Chromosome"/>
</dbReference>
<dbReference type="SUPFAM" id="SSF47384">
    <property type="entry name" value="Homodimeric domain of signal transducing histidine kinase"/>
    <property type="match status" value="1"/>
</dbReference>
<dbReference type="InterPro" id="IPR050428">
    <property type="entry name" value="TCS_sensor_his_kinase"/>
</dbReference>
<dbReference type="Gene3D" id="3.30.565.10">
    <property type="entry name" value="Histidine kinase-like ATPase, C-terminal domain"/>
    <property type="match status" value="1"/>
</dbReference>
<dbReference type="Gene3D" id="1.10.287.130">
    <property type="match status" value="1"/>
</dbReference>
<evidence type="ECO:0000313" key="14">
    <source>
        <dbReference type="Proteomes" id="UP001057520"/>
    </source>
</evidence>
<comment type="catalytic activity">
    <reaction evidence="1">
        <text>ATP + protein L-histidine = ADP + protein N-phospho-L-histidine.</text>
        <dbReference type="EC" id="2.7.13.3"/>
    </reaction>
</comment>
<dbReference type="InterPro" id="IPR036890">
    <property type="entry name" value="HATPase_C_sf"/>
</dbReference>
<evidence type="ECO:0000256" key="6">
    <source>
        <dbReference type="ARBA" id="ARBA00022692"/>
    </source>
</evidence>
<feature type="domain" description="Histidine kinase" evidence="11">
    <location>
        <begin position="248"/>
        <end position="456"/>
    </location>
</feature>
<evidence type="ECO:0000256" key="9">
    <source>
        <dbReference type="ARBA" id="ARBA00023012"/>
    </source>
</evidence>
<name>A0ABY4ZS61_9CAUL</name>
<evidence type="ECO:0000313" key="13">
    <source>
        <dbReference type="EMBL" id="USQ95505.1"/>
    </source>
</evidence>
<accession>A0ABY4ZS61</accession>
<keyword evidence="6 10" id="KW-0812">Transmembrane</keyword>
<sequence length="457" mass="48232">MSRETRRSSLVGRLLLAQIVPLALLAAALTVAGALAARAVVEKSSDRLLAGSAASIVAQIGARDGQAQVALPPWALGLLDSPERDAVFYAVRQGPRLVTGYDDLPRLPAPSPNETNFAYARMRGYTVRIVQSTVMVPGVEDPVVVAVAQSLDSRRASVRELLFNLIGLPVLLVATAAALVVPAVGWGLAPLRRLTTELTTRAQASRPDLTPIDAADAPTELTPVVGAFNHMMGSLERFTRALERFSADASHQLRTPLSVIVANLALLERSAASPRDKALLGDSRNAAANLRQVLSQFLALARSEAAAADGEADLAALLTTIQIEAVRAFPEVEVLARLPADLGLARGNSVLVGEVLRNLVFNACAYGAGKVIILAAPDGDGPRVVIWDHGRGMSEDELRSLFTPFSRGAAGHASTGAGLGLAIVRSITRRLNIGLVLRPRHPRPGLVADLRFSAPQP</sequence>
<protein>
    <recommendedName>
        <fullName evidence="3">histidine kinase</fullName>
        <ecNumber evidence="3">2.7.13.3</ecNumber>
    </recommendedName>
</protein>
<dbReference type="Pfam" id="PF00512">
    <property type="entry name" value="HisKA"/>
    <property type="match status" value="1"/>
</dbReference>
<dbReference type="PROSITE" id="PS50109">
    <property type="entry name" value="HIS_KIN"/>
    <property type="match status" value="1"/>
</dbReference>
<gene>
    <name evidence="13" type="ORF">MZV50_23650</name>
</gene>
<dbReference type="SMART" id="SM00304">
    <property type="entry name" value="HAMP"/>
    <property type="match status" value="1"/>
</dbReference>
<dbReference type="InterPro" id="IPR003661">
    <property type="entry name" value="HisK_dim/P_dom"/>
</dbReference>
<dbReference type="EC" id="2.7.13.3" evidence="3"/>
<dbReference type="GO" id="GO:0016301">
    <property type="term" value="F:kinase activity"/>
    <property type="evidence" value="ECO:0007669"/>
    <property type="project" value="UniProtKB-KW"/>
</dbReference>
<dbReference type="InterPro" id="IPR005467">
    <property type="entry name" value="His_kinase_dom"/>
</dbReference>
<evidence type="ECO:0000256" key="10">
    <source>
        <dbReference type="SAM" id="Phobius"/>
    </source>
</evidence>
<keyword evidence="4" id="KW-0597">Phosphoprotein</keyword>
<keyword evidence="10" id="KW-0472">Membrane</keyword>
<evidence type="ECO:0000256" key="2">
    <source>
        <dbReference type="ARBA" id="ARBA00004370"/>
    </source>
</evidence>
<dbReference type="SMART" id="SM00388">
    <property type="entry name" value="HisKA"/>
    <property type="match status" value="1"/>
</dbReference>
<evidence type="ECO:0000259" key="11">
    <source>
        <dbReference type="PROSITE" id="PS50109"/>
    </source>
</evidence>
<dbReference type="PROSITE" id="PS50885">
    <property type="entry name" value="HAMP"/>
    <property type="match status" value="1"/>
</dbReference>
<organism evidence="13 14">
    <name type="scientific">Caulobacter segnis</name>
    <dbReference type="NCBI Taxonomy" id="88688"/>
    <lineage>
        <taxon>Bacteria</taxon>
        <taxon>Pseudomonadati</taxon>
        <taxon>Pseudomonadota</taxon>
        <taxon>Alphaproteobacteria</taxon>
        <taxon>Caulobacterales</taxon>
        <taxon>Caulobacteraceae</taxon>
        <taxon>Caulobacter</taxon>
    </lineage>
</organism>
<keyword evidence="14" id="KW-1185">Reference proteome</keyword>
<dbReference type="InterPro" id="IPR013727">
    <property type="entry name" value="2CSK_N"/>
</dbReference>
<keyword evidence="8 10" id="KW-1133">Transmembrane helix</keyword>
<dbReference type="PANTHER" id="PTHR45436:SF1">
    <property type="entry name" value="SENSOR PROTEIN QSEC"/>
    <property type="match status" value="1"/>
</dbReference>
<dbReference type="SUPFAM" id="SSF55874">
    <property type="entry name" value="ATPase domain of HSP90 chaperone/DNA topoisomerase II/histidine kinase"/>
    <property type="match status" value="1"/>
</dbReference>
<dbReference type="SMART" id="SM00387">
    <property type="entry name" value="HATPase_c"/>
    <property type="match status" value="1"/>
</dbReference>
<dbReference type="EMBL" id="CP096040">
    <property type="protein sequence ID" value="USQ95505.1"/>
    <property type="molecule type" value="Genomic_DNA"/>
</dbReference>
<dbReference type="InterPro" id="IPR003660">
    <property type="entry name" value="HAMP_dom"/>
</dbReference>
<proteinExistence type="predicted"/>
<reference evidence="13 14" key="1">
    <citation type="submission" date="2022-04" db="EMBL/GenBank/DDBJ databases">
        <title>Genome sequence of soybean root-associated Caulobacter segnis RL271.</title>
        <authorList>
            <person name="Longley R."/>
            <person name="Bonito G."/>
            <person name="Trigodet F."/>
            <person name="Crosson S."/>
            <person name="Fiebig A."/>
        </authorList>
    </citation>
    <scope>NUCLEOTIDE SEQUENCE [LARGE SCALE GENOMIC DNA]</scope>
    <source>
        <strain evidence="13 14">RL271</strain>
    </source>
</reference>
<dbReference type="CDD" id="cd00082">
    <property type="entry name" value="HisKA"/>
    <property type="match status" value="1"/>
</dbReference>
<evidence type="ECO:0000256" key="7">
    <source>
        <dbReference type="ARBA" id="ARBA00022777"/>
    </source>
</evidence>
<dbReference type="InterPro" id="IPR036097">
    <property type="entry name" value="HisK_dim/P_sf"/>
</dbReference>
<evidence type="ECO:0000256" key="4">
    <source>
        <dbReference type="ARBA" id="ARBA00022553"/>
    </source>
</evidence>
<evidence type="ECO:0000259" key="12">
    <source>
        <dbReference type="PROSITE" id="PS50885"/>
    </source>
</evidence>
<comment type="subcellular location">
    <subcellularLocation>
        <location evidence="2">Membrane</location>
    </subcellularLocation>
</comment>
<evidence type="ECO:0000256" key="3">
    <source>
        <dbReference type="ARBA" id="ARBA00012438"/>
    </source>
</evidence>
<keyword evidence="5" id="KW-0808">Transferase</keyword>
<keyword evidence="7 13" id="KW-0418">Kinase</keyword>
<feature type="transmembrane region" description="Helical" evidence="10">
    <location>
        <begin position="161"/>
        <end position="189"/>
    </location>
</feature>
<dbReference type="Pfam" id="PF08521">
    <property type="entry name" value="2CSK_N"/>
    <property type="match status" value="1"/>
</dbReference>
<dbReference type="PANTHER" id="PTHR45436">
    <property type="entry name" value="SENSOR HISTIDINE KINASE YKOH"/>
    <property type="match status" value="1"/>
</dbReference>